<feature type="coiled-coil region" evidence="4">
    <location>
        <begin position="38"/>
        <end position="167"/>
    </location>
</feature>
<proteinExistence type="predicted"/>
<evidence type="ECO:0000256" key="3">
    <source>
        <dbReference type="ARBA" id="ARBA00023242"/>
    </source>
</evidence>
<comment type="subcellular location">
    <subcellularLocation>
        <location evidence="1">Nucleus</location>
    </subcellularLocation>
</comment>
<evidence type="ECO:0000256" key="4">
    <source>
        <dbReference type="SAM" id="Coils"/>
    </source>
</evidence>
<comment type="caution">
    <text evidence="6">The sequence shown here is derived from an EMBL/GenBank/DDBJ whole genome shotgun (WGS) entry which is preliminary data.</text>
</comment>
<reference evidence="6" key="1">
    <citation type="submission" date="2022-11" db="EMBL/GenBank/DDBJ databases">
        <authorList>
            <person name="Petersen C."/>
        </authorList>
    </citation>
    <scope>NUCLEOTIDE SEQUENCE</scope>
    <source>
        <strain evidence="6">IBT 21917</strain>
    </source>
</reference>
<dbReference type="Proteomes" id="UP001146351">
    <property type="component" value="Unassembled WGS sequence"/>
</dbReference>
<dbReference type="EMBL" id="JAPQKO010000009">
    <property type="protein sequence ID" value="KAJ5150385.1"/>
    <property type="molecule type" value="Genomic_DNA"/>
</dbReference>
<reference evidence="6" key="2">
    <citation type="journal article" date="2023" name="IMA Fungus">
        <title>Comparative genomic study of the Penicillium genus elucidates a diverse pangenome and 15 lateral gene transfer events.</title>
        <authorList>
            <person name="Petersen C."/>
            <person name="Sorensen T."/>
            <person name="Nielsen M.R."/>
            <person name="Sondergaard T.E."/>
            <person name="Sorensen J.L."/>
            <person name="Fitzpatrick D.A."/>
            <person name="Frisvad J.C."/>
            <person name="Nielsen K.L."/>
        </authorList>
    </citation>
    <scope>NUCLEOTIDE SEQUENCE</scope>
    <source>
        <strain evidence="6">IBT 21917</strain>
    </source>
</reference>
<sequence length="193" mass="22608">MREKVHIDSMEKQLRALNASADAFTVVSNDTQACVKILEAISWELEKEEEEKSRAARNKDAIADRGNNVRDIEQTEKLLQRQLERWNQRIESLRENAQQKAEAAQAQTDQLRNVQKQLREERAKKQHSMERRRIQIEQTERKMVNLRENIESEIQSAHDQYLKLEAHVKLYITEVEKSLSNPMGVDGSQVDWS</sequence>
<evidence type="ECO:0000313" key="7">
    <source>
        <dbReference type="Proteomes" id="UP001146351"/>
    </source>
</evidence>
<keyword evidence="2 4" id="KW-0175">Coiled coil</keyword>
<name>A0A9W9HLK8_9EURO</name>
<dbReference type="Pfam" id="PF18595">
    <property type="entry name" value="Nuf2_DHR10-like"/>
    <property type="match status" value="1"/>
</dbReference>
<keyword evidence="3" id="KW-0539">Nucleus</keyword>
<organism evidence="6 7">
    <name type="scientific">Penicillium capsulatum</name>
    <dbReference type="NCBI Taxonomy" id="69766"/>
    <lineage>
        <taxon>Eukaryota</taxon>
        <taxon>Fungi</taxon>
        <taxon>Dikarya</taxon>
        <taxon>Ascomycota</taxon>
        <taxon>Pezizomycotina</taxon>
        <taxon>Eurotiomycetes</taxon>
        <taxon>Eurotiomycetidae</taxon>
        <taxon>Eurotiales</taxon>
        <taxon>Aspergillaceae</taxon>
        <taxon>Penicillium</taxon>
    </lineage>
</organism>
<dbReference type="AlphaFoldDB" id="A0A9W9HLK8"/>
<keyword evidence="7" id="KW-1185">Reference proteome</keyword>
<evidence type="ECO:0000313" key="6">
    <source>
        <dbReference type="EMBL" id="KAJ5150385.1"/>
    </source>
</evidence>
<evidence type="ECO:0000259" key="5">
    <source>
        <dbReference type="Pfam" id="PF18595"/>
    </source>
</evidence>
<dbReference type="OrthoDB" id="8194677at2759"/>
<dbReference type="InterPro" id="IPR041112">
    <property type="entry name" value="Nuf2_DHR10-like"/>
</dbReference>
<evidence type="ECO:0000256" key="2">
    <source>
        <dbReference type="ARBA" id="ARBA00023054"/>
    </source>
</evidence>
<evidence type="ECO:0000256" key="1">
    <source>
        <dbReference type="ARBA" id="ARBA00004123"/>
    </source>
</evidence>
<dbReference type="GO" id="GO:0005634">
    <property type="term" value="C:nucleus"/>
    <property type="evidence" value="ECO:0007669"/>
    <property type="project" value="UniProtKB-SubCell"/>
</dbReference>
<feature type="domain" description="Nuf2 DHR10-like" evidence="5">
    <location>
        <begin position="2"/>
        <end position="113"/>
    </location>
</feature>
<accession>A0A9W9HLK8</accession>
<protein>
    <submittedName>
        <fullName evidence="6">Kinetochore-associated Ndc80 complex subunit nuf2</fullName>
    </submittedName>
</protein>
<gene>
    <name evidence="6" type="ORF">N7492_010736</name>
</gene>